<dbReference type="InterPro" id="IPR011110">
    <property type="entry name" value="Reg_prop"/>
</dbReference>
<name>A0ABP3Y1F9_9FLAO</name>
<dbReference type="InterPro" id="IPR048954">
    <property type="entry name" value="PorZ_N"/>
</dbReference>
<keyword evidence="3" id="KW-1185">Reference proteome</keyword>
<protein>
    <recommendedName>
        <fullName evidence="1">PorZ N-terminal beta-propeller domain-containing protein</fullName>
    </recommendedName>
</protein>
<evidence type="ECO:0000313" key="2">
    <source>
        <dbReference type="EMBL" id="GAA0874767.1"/>
    </source>
</evidence>
<dbReference type="Pfam" id="PF07494">
    <property type="entry name" value="Reg_prop"/>
    <property type="match status" value="1"/>
</dbReference>
<dbReference type="Gene3D" id="2.130.10.10">
    <property type="entry name" value="YVTN repeat-like/Quinoprotein amine dehydrogenase"/>
    <property type="match status" value="2"/>
</dbReference>
<accession>A0ABP3Y1F9</accession>
<dbReference type="EMBL" id="BAAAFH010000006">
    <property type="protein sequence ID" value="GAA0874767.1"/>
    <property type="molecule type" value="Genomic_DNA"/>
</dbReference>
<proteinExistence type="predicted"/>
<comment type="caution">
    <text evidence="2">The sequence shown here is derived from an EMBL/GenBank/DDBJ whole genome shotgun (WGS) entry which is preliminary data.</text>
</comment>
<reference evidence="3" key="1">
    <citation type="journal article" date="2019" name="Int. J. Syst. Evol. Microbiol.">
        <title>The Global Catalogue of Microorganisms (GCM) 10K type strain sequencing project: providing services to taxonomists for standard genome sequencing and annotation.</title>
        <authorList>
            <consortium name="The Broad Institute Genomics Platform"/>
            <consortium name="The Broad Institute Genome Sequencing Center for Infectious Disease"/>
            <person name="Wu L."/>
            <person name="Ma J."/>
        </authorList>
    </citation>
    <scope>NUCLEOTIDE SEQUENCE [LARGE SCALE GENOMIC DNA]</scope>
    <source>
        <strain evidence="3">JCM 16083</strain>
    </source>
</reference>
<dbReference type="SUPFAM" id="SSF63829">
    <property type="entry name" value="Calcium-dependent phosphotriesterase"/>
    <property type="match status" value="1"/>
</dbReference>
<organism evidence="2 3">
    <name type="scientific">Wandonia haliotis</name>
    <dbReference type="NCBI Taxonomy" id="574963"/>
    <lineage>
        <taxon>Bacteria</taxon>
        <taxon>Pseudomonadati</taxon>
        <taxon>Bacteroidota</taxon>
        <taxon>Flavobacteriia</taxon>
        <taxon>Flavobacteriales</taxon>
        <taxon>Crocinitomicaceae</taxon>
        <taxon>Wandonia</taxon>
    </lineage>
</organism>
<evidence type="ECO:0000313" key="3">
    <source>
        <dbReference type="Proteomes" id="UP001501126"/>
    </source>
</evidence>
<dbReference type="InterPro" id="IPR015943">
    <property type="entry name" value="WD40/YVTN_repeat-like_dom_sf"/>
</dbReference>
<dbReference type="Pfam" id="PF21544">
    <property type="entry name" value="PorZ_N_b_propeller"/>
    <property type="match status" value="1"/>
</dbReference>
<gene>
    <name evidence="2" type="ORF">GCM10009118_11750</name>
</gene>
<evidence type="ECO:0000259" key="1">
    <source>
        <dbReference type="Pfam" id="PF21544"/>
    </source>
</evidence>
<dbReference type="SUPFAM" id="SSF101898">
    <property type="entry name" value="NHL repeat"/>
    <property type="match status" value="1"/>
</dbReference>
<sequence length="760" mass="83231">MIPALFGQTPMGEWRLFTPPGKAIDITASSTHVYAALENGLLEREIDGAEKYLWTAANNLSDIDLSTVHYDATSQTLFIGYANGNLDLIKNNTVYNIPALLLANISGNKRYNTFTSSDGFVYAATGVGIIKFDPVKQEVRDTYFPFPTTTAIMDVAFKGDTIFALAGDRVRYGNKNNIALADYTQWNDYTLIPTASGGSYHSLLNKNGRLLLQFDSDTNFEDTLFIQEGSIFSPFNALLDKEIKSVSLSGENLLISTEGTLYELDADFNQVDIVFQYSEGEYAYPNNAVKPGEDYYIADNNNGLVKARNSFSHEKIRVPGPSSNSYYRLTWEGGKLAVAGGGLSGNQATYNTAGVYLFEDEEWVGINLMNQPEMAVNTWDILSVSVDPNNIDHVVFGTQSGRGLFEVTDGQNIAEWFDENNSLLELTTLGNNMYAVPEVFFDNSSNLWIAQSYSNLPLKVKTKDNAWYEFDLGAPMKSKAITDLAIDFNGIKWVAASGSGVVAFNDNGTIEDPSDDSFKRLTMGEGLGNLPSNIVRSICVDYNNDIWFGTEAGLAILYSADNITEATAGQYDAQQILIQVDEFVEILLGESVITKIVIDGGNRKWIGTEASGVFLLSPDGREEIYRFTAENSPLISNNILDIAIDQNTGEVFFATDKGLVSFRSDASEGDPEFNSVKVFPNPVRPDFTGPVTIQGLAYNSDVKVTDSGGNLVYQTQSNGGTATWNGKTLQGERAKSGVYLIWTADPSGKGRKVGKVVFIN</sequence>
<dbReference type="Proteomes" id="UP001501126">
    <property type="component" value="Unassembled WGS sequence"/>
</dbReference>
<feature type="domain" description="PorZ N-terminal beta-propeller" evidence="1">
    <location>
        <begin position="33"/>
        <end position="187"/>
    </location>
</feature>